<dbReference type="GO" id="GO:0016491">
    <property type="term" value="F:oxidoreductase activity"/>
    <property type="evidence" value="ECO:0007669"/>
    <property type="project" value="UniProtKB-KW"/>
</dbReference>
<dbReference type="InterPro" id="IPR036249">
    <property type="entry name" value="Thioredoxin-like_sf"/>
</dbReference>
<keyword evidence="7" id="KW-1185">Reference proteome</keyword>
<keyword evidence="3" id="KW-0560">Oxidoreductase</keyword>
<dbReference type="Gene3D" id="3.40.30.10">
    <property type="entry name" value="Glutaredoxin"/>
    <property type="match status" value="1"/>
</dbReference>
<sequence>MQKLMKKLTPLMGVAVLTVVVIACQKEASSKPNFIFKPAPSKEVVAKIGDQPVLEKDFVKGIESDLYEAEMKVYEIKMARLQAMLLERFMNADPNKKNLTNDQFLDQYIAKGVKISDAEVEKFIKDRQIPKDQVNPEIKARIVEYLSVESKKIAVDKWIAEKTKKSPVEVYLQKPSLPMFEVNVGDAPFKGGADAKVTIVEFSDFQCPFCSKGATILAGLEKKYGNKVKIAFKHFPLPFHAQARGAAEASMCAFEQDPKAFWKMHDAMFADQSKLDVPNLIATAKKAGVKEAEFKACVESGKYKAKVDADVAEGSNLGIKSTPTFFINGKLIAGAQPIEVFSEVIDEELAK</sequence>
<organism evidence="6 7">
    <name type="scientific">Bacteriovorax stolpii</name>
    <name type="common">Bdellovibrio stolpii</name>
    <dbReference type="NCBI Taxonomy" id="960"/>
    <lineage>
        <taxon>Bacteria</taxon>
        <taxon>Pseudomonadati</taxon>
        <taxon>Bdellovibrionota</taxon>
        <taxon>Bacteriovoracia</taxon>
        <taxon>Bacteriovoracales</taxon>
        <taxon>Bacteriovoracaceae</taxon>
        <taxon>Bacteriovorax</taxon>
    </lineage>
</organism>
<dbReference type="PANTHER" id="PTHR13887">
    <property type="entry name" value="GLUTATHIONE S-TRANSFERASE KAPPA"/>
    <property type="match status" value="1"/>
</dbReference>
<evidence type="ECO:0000313" key="7">
    <source>
        <dbReference type="Proteomes" id="UP000235584"/>
    </source>
</evidence>
<dbReference type="PANTHER" id="PTHR13887:SF14">
    <property type="entry name" value="DISULFIDE BOND FORMATION PROTEIN D"/>
    <property type="match status" value="1"/>
</dbReference>
<keyword evidence="4" id="KW-1015">Disulfide bond</keyword>
<dbReference type="RefSeq" id="WP_102243169.1">
    <property type="nucleotide sequence ID" value="NZ_CP025704.1"/>
</dbReference>
<keyword evidence="5" id="KW-0676">Redox-active center</keyword>
<evidence type="ECO:0000256" key="2">
    <source>
        <dbReference type="ARBA" id="ARBA00022729"/>
    </source>
</evidence>
<accession>A0A2K9NQR9</accession>
<evidence type="ECO:0000256" key="4">
    <source>
        <dbReference type="ARBA" id="ARBA00023157"/>
    </source>
</evidence>
<dbReference type="InterPro" id="IPR013766">
    <property type="entry name" value="Thioredoxin_domain"/>
</dbReference>
<gene>
    <name evidence="6" type="ORF">C0V70_07100</name>
</gene>
<dbReference type="InterPro" id="IPR012336">
    <property type="entry name" value="Thioredoxin-like_fold"/>
</dbReference>
<dbReference type="PROSITE" id="PS51257">
    <property type="entry name" value="PROKAR_LIPOPROTEIN"/>
    <property type="match status" value="1"/>
</dbReference>
<comment type="similarity">
    <text evidence="1">Belongs to the thioredoxin family. DsbA subfamily.</text>
</comment>
<dbReference type="PROSITE" id="PS51352">
    <property type="entry name" value="THIOREDOXIN_2"/>
    <property type="match status" value="1"/>
</dbReference>
<dbReference type="AlphaFoldDB" id="A0A2K9NQR9"/>
<dbReference type="Pfam" id="PF13462">
    <property type="entry name" value="Thioredoxin_4"/>
    <property type="match status" value="1"/>
</dbReference>
<name>A0A2K9NQR9_BACTC</name>
<dbReference type="SUPFAM" id="SSF52833">
    <property type="entry name" value="Thioredoxin-like"/>
    <property type="match status" value="1"/>
</dbReference>
<evidence type="ECO:0000256" key="3">
    <source>
        <dbReference type="ARBA" id="ARBA00023002"/>
    </source>
</evidence>
<dbReference type="Proteomes" id="UP000235584">
    <property type="component" value="Chromosome"/>
</dbReference>
<proteinExistence type="inferred from homology"/>
<dbReference type="EMBL" id="CP025704">
    <property type="protein sequence ID" value="AUN97876.1"/>
    <property type="molecule type" value="Genomic_DNA"/>
</dbReference>
<reference evidence="6 7" key="1">
    <citation type="submission" date="2018-01" db="EMBL/GenBank/DDBJ databases">
        <title>Complete genome sequence of Bacteriovorax stolpii DSM12778.</title>
        <authorList>
            <person name="Tang B."/>
            <person name="Chang J."/>
        </authorList>
    </citation>
    <scope>NUCLEOTIDE SEQUENCE [LARGE SCALE GENOMIC DNA]</scope>
    <source>
        <strain evidence="6 7">DSM 12778</strain>
    </source>
</reference>
<evidence type="ECO:0000256" key="1">
    <source>
        <dbReference type="ARBA" id="ARBA00005791"/>
    </source>
</evidence>
<evidence type="ECO:0000256" key="5">
    <source>
        <dbReference type="ARBA" id="ARBA00023284"/>
    </source>
</evidence>
<dbReference type="KEGG" id="bsto:C0V70_07100"/>
<evidence type="ECO:0000313" key="6">
    <source>
        <dbReference type="EMBL" id="AUN97876.1"/>
    </source>
</evidence>
<keyword evidence="2" id="KW-0732">Signal</keyword>
<protein>
    <submittedName>
        <fullName evidence="6">Uncharacterized protein</fullName>
    </submittedName>
</protein>